<dbReference type="Pfam" id="PF00376">
    <property type="entry name" value="MerR"/>
    <property type="match status" value="1"/>
</dbReference>
<proteinExistence type="predicted"/>
<accession>A0A6J7R1Y8</accession>
<gene>
    <name evidence="3" type="ORF">UFOPK4061_01522</name>
</gene>
<protein>
    <submittedName>
        <fullName evidence="3">Unannotated protein</fullName>
    </submittedName>
</protein>
<dbReference type="AlphaFoldDB" id="A0A6J7R1Y8"/>
<dbReference type="GO" id="GO:0003700">
    <property type="term" value="F:DNA-binding transcription factor activity"/>
    <property type="evidence" value="ECO:0007669"/>
    <property type="project" value="InterPro"/>
</dbReference>
<name>A0A6J7R1Y8_9ZZZZ</name>
<dbReference type="PANTHER" id="PTHR30204">
    <property type="entry name" value="REDOX-CYCLING DRUG-SENSING TRANSCRIPTIONAL ACTIVATOR SOXR"/>
    <property type="match status" value="1"/>
</dbReference>
<dbReference type="Gene3D" id="1.10.1660.10">
    <property type="match status" value="1"/>
</dbReference>
<evidence type="ECO:0000256" key="1">
    <source>
        <dbReference type="ARBA" id="ARBA00023125"/>
    </source>
</evidence>
<dbReference type="InterPro" id="IPR009061">
    <property type="entry name" value="DNA-bd_dom_put_sf"/>
</dbReference>
<dbReference type="PANTHER" id="PTHR30204:SF89">
    <property type="entry name" value="HTH MERR-TYPE DOMAIN-CONTAINING PROTEIN"/>
    <property type="match status" value="1"/>
</dbReference>
<dbReference type="PROSITE" id="PS50937">
    <property type="entry name" value="HTH_MERR_2"/>
    <property type="match status" value="1"/>
</dbReference>
<evidence type="ECO:0000259" key="2">
    <source>
        <dbReference type="PROSITE" id="PS50937"/>
    </source>
</evidence>
<dbReference type="EMBL" id="CAFBPD010000291">
    <property type="protein sequence ID" value="CAB5023271.1"/>
    <property type="molecule type" value="Genomic_DNA"/>
</dbReference>
<dbReference type="GO" id="GO:0003677">
    <property type="term" value="F:DNA binding"/>
    <property type="evidence" value="ECO:0007669"/>
    <property type="project" value="UniProtKB-KW"/>
</dbReference>
<feature type="domain" description="HTH merR-type" evidence="2">
    <location>
        <begin position="28"/>
        <end position="86"/>
    </location>
</feature>
<evidence type="ECO:0000313" key="3">
    <source>
        <dbReference type="EMBL" id="CAB5023271.1"/>
    </source>
</evidence>
<sequence length="232" mass="25610">MSEPARSRISGTLSIGEVLSLLKREFPDITISKIRFLEAEGLITPERTPSGYRRFAERDVLQLRSVLTMQRDQYLPLKVIREQLEEGADESAPVAGTGLRPDDFRPGAGRVRLTRTELAEQVGLPESTIAQLESHGLVWASPAGHFDQDALAIVTVIGRLTGFGVEPRHLRAFRVVADRDSGLLQQIANPYARPRDPDGQALADETIRELASLFVQLHATLLRAELVRGSKA</sequence>
<organism evidence="3">
    <name type="scientific">freshwater metagenome</name>
    <dbReference type="NCBI Taxonomy" id="449393"/>
    <lineage>
        <taxon>unclassified sequences</taxon>
        <taxon>metagenomes</taxon>
        <taxon>ecological metagenomes</taxon>
    </lineage>
</organism>
<dbReference type="InterPro" id="IPR000551">
    <property type="entry name" value="MerR-type_HTH_dom"/>
</dbReference>
<reference evidence="3" key="1">
    <citation type="submission" date="2020-05" db="EMBL/GenBank/DDBJ databases">
        <authorList>
            <person name="Chiriac C."/>
            <person name="Salcher M."/>
            <person name="Ghai R."/>
            <person name="Kavagutti S V."/>
        </authorList>
    </citation>
    <scope>NUCLEOTIDE SEQUENCE</scope>
</reference>
<dbReference type="InterPro" id="IPR047057">
    <property type="entry name" value="MerR_fam"/>
</dbReference>
<keyword evidence="1" id="KW-0238">DNA-binding</keyword>
<dbReference type="SUPFAM" id="SSF46955">
    <property type="entry name" value="Putative DNA-binding domain"/>
    <property type="match status" value="1"/>
</dbReference>
<dbReference type="CDD" id="cd00592">
    <property type="entry name" value="HTH_MerR-like"/>
    <property type="match status" value="1"/>
</dbReference>
<dbReference type="SMART" id="SM00422">
    <property type="entry name" value="HTH_MERR"/>
    <property type="match status" value="1"/>
</dbReference>